<evidence type="ECO:0000256" key="9">
    <source>
        <dbReference type="ARBA" id="ARBA00071212"/>
    </source>
</evidence>
<dbReference type="SUPFAM" id="SSF52540">
    <property type="entry name" value="P-loop containing nucleoside triphosphate hydrolases"/>
    <property type="match status" value="1"/>
</dbReference>
<evidence type="ECO:0000256" key="5">
    <source>
        <dbReference type="ARBA" id="ARBA00022741"/>
    </source>
</evidence>
<evidence type="ECO:0000256" key="6">
    <source>
        <dbReference type="ARBA" id="ARBA00022777"/>
    </source>
</evidence>
<proteinExistence type="inferred from homology"/>
<reference evidence="14" key="1">
    <citation type="submission" date="2022-11" db="EMBL/GenBank/DDBJ databases">
        <authorList>
            <person name="Morgan W.R."/>
            <person name="Tartar A."/>
        </authorList>
    </citation>
    <scope>NUCLEOTIDE SEQUENCE</scope>
    <source>
        <strain evidence="14">ARSEF 373</strain>
    </source>
</reference>
<dbReference type="InterPro" id="IPR032319">
    <property type="entry name" value="CLP1_P"/>
</dbReference>
<feature type="domain" description="Clp1 P-loop" evidence="11">
    <location>
        <begin position="299"/>
        <end position="489"/>
    </location>
</feature>
<comment type="similarity">
    <text evidence="2">Belongs to the Clp1 family. NOL9/GRC3 subfamily.</text>
</comment>
<evidence type="ECO:0000259" key="11">
    <source>
        <dbReference type="Pfam" id="PF16575"/>
    </source>
</evidence>
<evidence type="ECO:0000256" key="7">
    <source>
        <dbReference type="ARBA" id="ARBA00022840"/>
    </source>
</evidence>
<dbReference type="GO" id="GO:0005524">
    <property type="term" value="F:ATP binding"/>
    <property type="evidence" value="ECO:0007669"/>
    <property type="project" value="UniProtKB-KW"/>
</dbReference>
<keyword evidence="15" id="KW-1185">Reference proteome</keyword>
<keyword evidence="3" id="KW-0698">rRNA processing</keyword>
<gene>
    <name evidence="14" type="ORF">N0F65_009945</name>
</gene>
<evidence type="ECO:0000256" key="1">
    <source>
        <dbReference type="ARBA" id="ARBA00004604"/>
    </source>
</evidence>
<dbReference type="PANTHER" id="PTHR12755">
    <property type="entry name" value="CLEAVAGE/POLYADENYLATION FACTOR IA SUBUNIT CLP1P"/>
    <property type="match status" value="1"/>
</dbReference>
<evidence type="ECO:0000256" key="3">
    <source>
        <dbReference type="ARBA" id="ARBA00022552"/>
    </source>
</evidence>
<keyword evidence="4" id="KW-0808">Transferase</keyword>
<keyword evidence="6" id="KW-0418">Kinase</keyword>
<keyword evidence="8" id="KW-0539">Nucleus</keyword>
<name>A0AAV2YR25_9STRA</name>
<evidence type="ECO:0000256" key="8">
    <source>
        <dbReference type="ARBA" id="ARBA00023242"/>
    </source>
</evidence>
<evidence type="ECO:0000256" key="10">
    <source>
        <dbReference type="SAM" id="MobiDB-lite"/>
    </source>
</evidence>
<dbReference type="Pfam" id="PF24419">
    <property type="entry name" value="Cupin_NOL9"/>
    <property type="match status" value="1"/>
</dbReference>
<feature type="region of interest" description="Disordered" evidence="10">
    <location>
        <begin position="1"/>
        <end position="29"/>
    </location>
</feature>
<dbReference type="InterPro" id="IPR057573">
    <property type="entry name" value="NOL9_N"/>
</dbReference>
<dbReference type="InterPro" id="IPR045116">
    <property type="entry name" value="Clp1/Grc3"/>
</dbReference>
<dbReference type="GO" id="GO:0005730">
    <property type="term" value="C:nucleolus"/>
    <property type="evidence" value="ECO:0007669"/>
    <property type="project" value="UniProtKB-SubCell"/>
</dbReference>
<evidence type="ECO:0000256" key="4">
    <source>
        <dbReference type="ARBA" id="ARBA00022679"/>
    </source>
</evidence>
<evidence type="ECO:0000313" key="15">
    <source>
        <dbReference type="Proteomes" id="UP001146120"/>
    </source>
</evidence>
<evidence type="ECO:0000259" key="13">
    <source>
        <dbReference type="Pfam" id="PF25467"/>
    </source>
</evidence>
<dbReference type="Gene3D" id="3.40.50.300">
    <property type="entry name" value="P-loop containing nucleotide triphosphate hydrolases"/>
    <property type="match status" value="1"/>
</dbReference>
<dbReference type="AlphaFoldDB" id="A0AAV2YR25"/>
<feature type="domain" description="NOL9 C-terminal" evidence="13">
    <location>
        <begin position="525"/>
        <end position="639"/>
    </location>
</feature>
<protein>
    <recommendedName>
        <fullName evidence="9">Polynucleotide 5'-hydroxyl-kinase NOL9</fullName>
    </recommendedName>
</protein>
<dbReference type="Proteomes" id="UP001146120">
    <property type="component" value="Unassembled WGS sequence"/>
</dbReference>
<accession>A0AAV2YR25</accession>
<dbReference type="PANTHER" id="PTHR12755:SF3">
    <property type="entry name" value="POLYNUCLEOTIDE 5'-HYDROXYL-KINASE NOL9"/>
    <property type="match status" value="1"/>
</dbReference>
<dbReference type="EMBL" id="DAKRPA010000134">
    <property type="protein sequence ID" value="DAZ97462.1"/>
    <property type="molecule type" value="Genomic_DNA"/>
</dbReference>
<keyword evidence="5" id="KW-0547">Nucleotide-binding</keyword>
<comment type="subcellular location">
    <subcellularLocation>
        <location evidence="1">Nucleus</location>
        <location evidence="1">Nucleolus</location>
    </subcellularLocation>
</comment>
<evidence type="ECO:0000313" key="14">
    <source>
        <dbReference type="EMBL" id="DAZ97462.1"/>
    </source>
</evidence>
<organism evidence="14 15">
    <name type="scientific">Lagenidium giganteum</name>
    <dbReference type="NCBI Taxonomy" id="4803"/>
    <lineage>
        <taxon>Eukaryota</taxon>
        <taxon>Sar</taxon>
        <taxon>Stramenopiles</taxon>
        <taxon>Oomycota</taxon>
        <taxon>Peronosporomycetes</taxon>
        <taxon>Pythiales</taxon>
        <taxon>Pythiaceae</taxon>
    </lineage>
</organism>
<feature type="domain" description="NOL9 N-terminal" evidence="12">
    <location>
        <begin position="52"/>
        <end position="155"/>
    </location>
</feature>
<dbReference type="Pfam" id="PF16575">
    <property type="entry name" value="CLP1_P"/>
    <property type="match status" value="1"/>
</dbReference>
<dbReference type="Pfam" id="PF25467">
    <property type="entry name" value="NOL9_C"/>
    <property type="match status" value="1"/>
</dbReference>
<dbReference type="InterPro" id="IPR027417">
    <property type="entry name" value="P-loop_NTPase"/>
</dbReference>
<dbReference type="GO" id="GO:0051731">
    <property type="term" value="F:polynucleotide 5'-hydroxyl-kinase activity"/>
    <property type="evidence" value="ECO:0007669"/>
    <property type="project" value="InterPro"/>
</dbReference>
<keyword evidence="7" id="KW-0067">ATP-binding</keyword>
<comment type="caution">
    <text evidence="14">The sequence shown here is derived from an EMBL/GenBank/DDBJ whole genome shotgun (WGS) entry which is preliminary data.</text>
</comment>
<evidence type="ECO:0000259" key="12">
    <source>
        <dbReference type="Pfam" id="PF24419"/>
    </source>
</evidence>
<sequence>MEAPTEQTPGEHSRGAHSPSLTPSDGPAHDRANKYKALCVRSGNVLVLGLRDELTTVQCAGMALVRVFQGHVTIMGFQPAHGTYFSLYSPKWSSAIVIQPQAAADAQDTPRQRVDAEHLAPFTDTSARLLRQMEPSLQHVIDMDEEHTADGLAQEVAEDYPVVLVFRVVPVTYGNVVCFYERIVTAPSVSDQGTALAPLVLPGFKMIVNHLDHNALNDAVARTQQAADSSNDAALAAAAPSMATTTTHDWKDPTRVLREFAVLDTVRTIEITPAWQQAVDAIDQGLQAATTPQKIVVCGAKGVGKSTFCRYLVNRLLSRFDVVAFLDTDLGQPELTPPGLVSLHALAAPLLGPGFTHMKTPLRSFFCGGTNASNDPLHYMKAIRSLLKLYHAKWNNGGAEQSAAKAVPLVINTDGWIKSMGHDLLCHVIDEASPNHVVQLLATTKNKQFALPTEGNWQVHSVAPWEAQGSSQPPRGSKEMRLYRFHSYFLSQSVCSLERPQLQNLHLTSEKNRLDDHLARAYCHLAPVAVSFDAVDIAFAGCSVPPSQLLYSLNSSLVGLCINPRRRSLQSRSQEADAANGSLAYRTGPPRTLLHPAHAPCVGMAIIRAVDMQRRLLYLLTPVSGALLQQVNLLVRSTIPLGSLVEDVSDPIQAPHVVADTLNTDGTGASVMKSRNNIKRKRDDGARP</sequence>
<dbReference type="GO" id="GO:0000448">
    <property type="term" value="P:cleavage in ITS2 between 5.8S rRNA and LSU-rRNA of tricistronic rRNA transcript (SSU-rRNA, 5.8S rRNA, LSU-rRNA)"/>
    <property type="evidence" value="ECO:0007669"/>
    <property type="project" value="TreeGrafter"/>
</dbReference>
<evidence type="ECO:0000256" key="2">
    <source>
        <dbReference type="ARBA" id="ARBA00011003"/>
    </source>
</evidence>
<dbReference type="InterPro" id="IPR057570">
    <property type="entry name" value="NOL9_C"/>
</dbReference>
<reference evidence="14" key="2">
    <citation type="journal article" date="2023" name="Microbiol Resour">
        <title>Decontamination and Annotation of the Draft Genome Sequence of the Oomycete Lagenidium giganteum ARSEF 373.</title>
        <authorList>
            <person name="Morgan W.R."/>
            <person name="Tartar A."/>
        </authorList>
    </citation>
    <scope>NUCLEOTIDE SEQUENCE</scope>
    <source>
        <strain evidence="14">ARSEF 373</strain>
    </source>
</reference>